<dbReference type="InterPro" id="IPR036594">
    <property type="entry name" value="Meth_synthase_dom"/>
</dbReference>
<evidence type="ECO:0000256" key="9">
    <source>
        <dbReference type="ARBA" id="ARBA00022605"/>
    </source>
</evidence>
<evidence type="ECO:0000256" key="8">
    <source>
        <dbReference type="ARBA" id="ARBA00022603"/>
    </source>
</evidence>
<dbReference type="InterPro" id="IPR003759">
    <property type="entry name" value="Cbl-bd_cap"/>
</dbReference>
<comment type="similarity">
    <text evidence="5">Belongs to the vitamin-B12 dependent methionine synthase family.</text>
</comment>
<evidence type="ECO:0000259" key="26">
    <source>
        <dbReference type="PROSITE" id="PS50972"/>
    </source>
</evidence>
<feature type="binding site" evidence="21 23">
    <location>
        <position position="304"/>
    </location>
    <ligand>
        <name>Zn(2+)</name>
        <dbReference type="ChEBI" id="CHEBI:29105"/>
    </ligand>
</feature>
<keyword evidence="15 20" id="KW-0862">Zinc</keyword>
<evidence type="ECO:0000313" key="30">
    <source>
        <dbReference type="EMBL" id="VFA81925.1"/>
    </source>
</evidence>
<dbReference type="SUPFAM" id="SSF82282">
    <property type="entry name" value="Homocysteine S-methyltransferase"/>
    <property type="match status" value="1"/>
</dbReference>
<dbReference type="InterPro" id="IPR006158">
    <property type="entry name" value="Cobalamin-bd"/>
</dbReference>
<dbReference type="EMBL" id="CAACYD010000005">
    <property type="protein sequence ID" value="VFA81925.1"/>
    <property type="molecule type" value="Genomic_DNA"/>
</dbReference>
<feature type="domain" description="Pterin-binding" evidence="26">
    <location>
        <begin position="349"/>
        <end position="612"/>
    </location>
</feature>
<reference evidence="30 31" key="1">
    <citation type="submission" date="2019-02" db="EMBL/GenBank/DDBJ databases">
        <authorList>
            <consortium name="Pathogen Informatics"/>
        </authorList>
    </citation>
    <scope>NUCLEOTIDE SEQUENCE [LARGE SCALE GENOMIC DNA]</scope>
    <source>
        <strain evidence="30 31">3012STDY6756503</strain>
    </source>
</reference>
<evidence type="ECO:0000256" key="19">
    <source>
        <dbReference type="NCBIfam" id="TIGR02082"/>
    </source>
</evidence>
<evidence type="ECO:0000256" key="14">
    <source>
        <dbReference type="ARBA" id="ARBA00022737"/>
    </source>
</evidence>
<evidence type="ECO:0000259" key="28">
    <source>
        <dbReference type="PROSITE" id="PS51332"/>
    </source>
</evidence>
<feature type="binding site" evidence="22">
    <location>
        <position position="792"/>
    </location>
    <ligand>
        <name>methylcob(III)alamin</name>
        <dbReference type="ChEBI" id="CHEBI:28115"/>
    </ligand>
</feature>
<comment type="function">
    <text evidence="18 20">Catalyzes the transfer of a methyl group from methyl-cobalamin to homocysteine, yielding enzyme-bound cob(I)alamin and methionine. Subsequently, remethylates the cofactor using methyltetrahydrofolate.</text>
</comment>
<dbReference type="InterPro" id="IPR036589">
    <property type="entry name" value="HCY_dom_sf"/>
</dbReference>
<keyword evidence="10 20" id="KW-0846">Cobalamin</keyword>
<feature type="region of interest" description="Disordered" evidence="24">
    <location>
        <begin position="864"/>
        <end position="914"/>
    </location>
</feature>
<feature type="binding site" evidence="22">
    <location>
        <begin position="744"/>
        <end position="748"/>
    </location>
    <ligand>
        <name>methylcob(III)alamin</name>
        <dbReference type="ChEBI" id="CHEBI:28115"/>
    </ligand>
</feature>
<dbReference type="PROSITE" id="PS51332">
    <property type="entry name" value="B12_BINDING"/>
    <property type="match status" value="1"/>
</dbReference>
<evidence type="ECO:0000256" key="13">
    <source>
        <dbReference type="ARBA" id="ARBA00022723"/>
    </source>
</evidence>
<keyword evidence="9 20" id="KW-0028">Amino-acid biosynthesis</keyword>
<dbReference type="PROSITE" id="PS50974">
    <property type="entry name" value="ADOMET_ACTIVATION"/>
    <property type="match status" value="1"/>
</dbReference>
<evidence type="ECO:0000256" key="5">
    <source>
        <dbReference type="ARBA" id="ARBA00010398"/>
    </source>
</evidence>
<feature type="domain" description="B12-binding N-terminal" evidence="29">
    <location>
        <begin position="641"/>
        <end position="734"/>
    </location>
</feature>
<proteinExistence type="inferred from homology"/>
<keyword evidence="14" id="KW-0677">Repeat</keyword>
<dbReference type="InterPro" id="IPR000489">
    <property type="entry name" value="Pterin-binding_dom"/>
</dbReference>
<dbReference type="Pfam" id="PF02574">
    <property type="entry name" value="S-methyl_trans"/>
    <property type="match status" value="1"/>
</dbReference>
<protein>
    <recommendedName>
        <fullName evidence="7 19">Methionine synthase</fullName>
        <ecNumber evidence="6 19">2.1.1.13</ecNumber>
    </recommendedName>
    <alternativeName>
        <fullName evidence="20">5-methyltetrahydrofolate--homocysteine methyltransferase</fullName>
    </alternativeName>
</protein>
<dbReference type="SUPFAM" id="SSF52242">
    <property type="entry name" value="Cobalamin (vitamin B12)-binding domain"/>
    <property type="match status" value="1"/>
</dbReference>
<evidence type="ECO:0000256" key="20">
    <source>
        <dbReference type="PIRNR" id="PIRNR000381"/>
    </source>
</evidence>
<dbReference type="Gene3D" id="3.10.196.10">
    <property type="entry name" value="Vitamin B12-dependent methionine synthase, activation domain"/>
    <property type="match status" value="1"/>
</dbReference>
<dbReference type="SMART" id="SM01018">
    <property type="entry name" value="B12-binding_2"/>
    <property type="match status" value="1"/>
</dbReference>
<dbReference type="SUPFAM" id="SSF56507">
    <property type="entry name" value="Methionine synthase activation domain-like"/>
    <property type="match status" value="1"/>
</dbReference>
<comment type="caution">
    <text evidence="30">The sequence shown here is derived from an EMBL/GenBank/DDBJ whole genome shotgun (WGS) entry which is preliminary data.</text>
</comment>
<dbReference type="PROSITE" id="PS51337">
    <property type="entry name" value="B12_BINDING_NTER"/>
    <property type="match status" value="1"/>
</dbReference>
<evidence type="ECO:0000256" key="18">
    <source>
        <dbReference type="ARBA" id="ARBA00025552"/>
    </source>
</evidence>
<evidence type="ECO:0000256" key="24">
    <source>
        <dbReference type="SAM" id="MobiDB-lite"/>
    </source>
</evidence>
<evidence type="ECO:0000256" key="10">
    <source>
        <dbReference type="ARBA" id="ARBA00022628"/>
    </source>
</evidence>
<accession>A0ABD7UYZ4</accession>
<dbReference type="EC" id="2.1.1.13" evidence="6 19"/>
<dbReference type="GO" id="GO:0031419">
    <property type="term" value="F:cobalamin binding"/>
    <property type="evidence" value="ECO:0007669"/>
    <property type="project" value="UniProtKB-UniRule"/>
</dbReference>
<dbReference type="InterPro" id="IPR004223">
    <property type="entry name" value="VitB12-dep_Met_synth_activ_dom"/>
</dbReference>
<keyword evidence="16 20" id="KW-0486">Methionine biosynthesis</keyword>
<keyword evidence="11 20" id="KW-0808">Transferase</keyword>
<evidence type="ECO:0000256" key="3">
    <source>
        <dbReference type="ARBA" id="ARBA00001956"/>
    </source>
</evidence>
<dbReference type="GO" id="GO:0008705">
    <property type="term" value="F:methionine synthase activity"/>
    <property type="evidence" value="ECO:0007669"/>
    <property type="project" value="UniProtKB-UniRule"/>
</dbReference>
<dbReference type="Pfam" id="PF02965">
    <property type="entry name" value="Met_synt_B12"/>
    <property type="match status" value="1"/>
</dbReference>
<dbReference type="InterPro" id="IPR037010">
    <property type="entry name" value="VitB12-dep_Met_synth_activ_sf"/>
</dbReference>
<keyword evidence="17 20" id="KW-0170">Cobalt</keyword>
<feature type="domain" description="AdoMet activation" evidence="27">
    <location>
        <begin position="898"/>
        <end position="1196"/>
    </location>
</feature>
<comment type="domain">
    <text evidence="20">Modular enzyme with four functionally distinct domains. The isolated Hcy-binding domain catalyzes methyl transfer from free methylcobalamin to homocysteine. The Hcy-binding domain in association with the pterin-binding domain catalyzes the methylation of cob(I)alamin by methyltetrahydrofolate and the methylation of homocysteine. The B12-binding domain binds the cofactor. The AdoMet activation domain binds S-adenosyl-L-methionine. Under aerobic conditions cob(I)alamin can be converted to inactive cob(II)alamin. Reductive methylation by S-adenosyl-L-methionine and flavodoxin regenerates methylcobalamin.</text>
</comment>
<feature type="binding site" evidence="22">
    <location>
        <position position="945"/>
    </location>
    <ligand>
        <name>S-adenosyl-L-methionine</name>
        <dbReference type="ChEBI" id="CHEBI:59789"/>
    </ligand>
</feature>
<evidence type="ECO:0000256" key="23">
    <source>
        <dbReference type="PROSITE-ProRule" id="PRU00333"/>
    </source>
</evidence>
<dbReference type="InterPro" id="IPR003726">
    <property type="entry name" value="HCY_dom"/>
</dbReference>
<comment type="catalytic activity">
    <reaction evidence="1 20">
        <text>(6S)-5-methyl-5,6,7,8-tetrahydrofolate + L-homocysteine = (6S)-5,6,7,8-tetrahydrofolate + L-methionine</text>
        <dbReference type="Rhea" id="RHEA:11172"/>
        <dbReference type="ChEBI" id="CHEBI:18608"/>
        <dbReference type="ChEBI" id="CHEBI:57453"/>
        <dbReference type="ChEBI" id="CHEBI:57844"/>
        <dbReference type="ChEBI" id="CHEBI:58199"/>
        <dbReference type="EC" id="2.1.1.13"/>
    </reaction>
</comment>
<dbReference type="NCBIfam" id="TIGR02082">
    <property type="entry name" value="metH"/>
    <property type="match status" value="1"/>
</dbReference>
<dbReference type="PANTHER" id="PTHR45833:SF1">
    <property type="entry name" value="METHIONINE SYNTHASE"/>
    <property type="match status" value="1"/>
</dbReference>
<evidence type="ECO:0000256" key="4">
    <source>
        <dbReference type="ARBA" id="ARBA00005178"/>
    </source>
</evidence>
<dbReference type="InterPro" id="IPR036724">
    <property type="entry name" value="Cobalamin-bd_sf"/>
</dbReference>
<feature type="binding site" description="axial binding residue" evidence="21">
    <location>
        <position position="747"/>
    </location>
    <ligand>
        <name>methylcob(III)alamin</name>
        <dbReference type="ChEBI" id="CHEBI:28115"/>
    </ligand>
    <ligandPart>
        <name>Co</name>
        <dbReference type="ChEBI" id="CHEBI:27638"/>
    </ligandPart>
</feature>
<organism evidence="30 31">
    <name type="scientific">Gordonia paraffinivorans</name>
    <dbReference type="NCBI Taxonomy" id="175628"/>
    <lineage>
        <taxon>Bacteria</taxon>
        <taxon>Bacillati</taxon>
        <taxon>Actinomycetota</taxon>
        <taxon>Actinomycetes</taxon>
        <taxon>Mycobacteriales</taxon>
        <taxon>Gordoniaceae</taxon>
        <taxon>Gordonia</taxon>
    </lineage>
</organism>
<feature type="binding site" evidence="22">
    <location>
        <position position="1139"/>
    </location>
    <ligand>
        <name>S-adenosyl-L-methionine</name>
        <dbReference type="ChEBI" id="CHEBI:59789"/>
    </ligand>
</feature>
<dbReference type="PIRSF" id="PIRSF000381">
    <property type="entry name" value="MetH"/>
    <property type="match status" value="1"/>
</dbReference>
<evidence type="ECO:0000256" key="2">
    <source>
        <dbReference type="ARBA" id="ARBA00001947"/>
    </source>
</evidence>
<gene>
    <name evidence="30" type="primary">metH</name>
    <name evidence="30" type="ORF">NCTC8139_00782</name>
</gene>
<feature type="domain" description="B12-binding" evidence="28">
    <location>
        <begin position="734"/>
        <end position="871"/>
    </location>
</feature>
<evidence type="ECO:0000259" key="29">
    <source>
        <dbReference type="PROSITE" id="PS51337"/>
    </source>
</evidence>
<comment type="pathway">
    <text evidence="4 20">Amino-acid biosynthesis; L-methionine biosynthesis via de novo pathway; L-methionine from L-homocysteine (MetH route): step 1/1.</text>
</comment>
<dbReference type="Gene3D" id="3.20.20.330">
    <property type="entry name" value="Homocysteine-binding-like domain"/>
    <property type="match status" value="1"/>
</dbReference>
<evidence type="ECO:0000256" key="16">
    <source>
        <dbReference type="ARBA" id="ARBA00023167"/>
    </source>
</evidence>
<evidence type="ECO:0000256" key="22">
    <source>
        <dbReference type="PIRSR" id="PIRSR000381-2"/>
    </source>
</evidence>
<dbReference type="Gene3D" id="3.20.20.20">
    <property type="entry name" value="Dihydropteroate synthase-like"/>
    <property type="match status" value="1"/>
</dbReference>
<dbReference type="PROSITE" id="PS50970">
    <property type="entry name" value="HCY"/>
    <property type="match status" value="1"/>
</dbReference>
<feature type="binding site" evidence="22">
    <location>
        <begin position="1193"/>
        <end position="1194"/>
    </location>
    <ligand>
        <name>S-adenosyl-L-methionine</name>
        <dbReference type="ChEBI" id="CHEBI:59789"/>
    </ligand>
</feature>
<comment type="cofactor">
    <cofactor evidence="3 20 21">
        <name>methylcob(III)alamin</name>
        <dbReference type="ChEBI" id="CHEBI:28115"/>
    </cofactor>
</comment>
<feature type="binding site" evidence="22">
    <location>
        <position position="850"/>
    </location>
    <ligand>
        <name>methylcob(III)alamin</name>
        <dbReference type="ChEBI" id="CHEBI:28115"/>
    </ligand>
</feature>
<dbReference type="CDD" id="cd02069">
    <property type="entry name" value="methionine_synthase_B12_BD"/>
    <property type="match status" value="1"/>
</dbReference>
<feature type="domain" description="Hcy-binding" evidence="25">
    <location>
        <begin position="14"/>
        <end position="318"/>
    </location>
</feature>
<dbReference type="Gene3D" id="1.10.1240.10">
    <property type="entry name" value="Methionine synthase domain"/>
    <property type="match status" value="1"/>
</dbReference>
<dbReference type="Pfam" id="PF02607">
    <property type="entry name" value="B12-binding_2"/>
    <property type="match status" value="1"/>
</dbReference>
<comment type="cofactor">
    <cofactor evidence="2 20 23">
        <name>Zn(2+)</name>
        <dbReference type="ChEBI" id="CHEBI:29105"/>
    </cofactor>
</comment>
<dbReference type="FunFam" id="3.40.50.280:FF:000004">
    <property type="entry name" value="Methionine synthase"/>
    <property type="match status" value="1"/>
</dbReference>
<dbReference type="InterPro" id="IPR011822">
    <property type="entry name" value="MetH"/>
</dbReference>
<dbReference type="PROSITE" id="PS50972">
    <property type="entry name" value="PTERIN_BINDING"/>
    <property type="match status" value="1"/>
</dbReference>
<dbReference type="PANTHER" id="PTHR45833">
    <property type="entry name" value="METHIONINE SYNTHASE"/>
    <property type="match status" value="1"/>
</dbReference>
<dbReference type="InterPro" id="IPR011005">
    <property type="entry name" value="Dihydropteroate_synth-like_sf"/>
</dbReference>
<evidence type="ECO:0000259" key="25">
    <source>
        <dbReference type="PROSITE" id="PS50970"/>
    </source>
</evidence>
<dbReference type="AlphaFoldDB" id="A0ABD7UYZ4"/>
<feature type="binding site" evidence="21 23">
    <location>
        <position position="237"/>
    </location>
    <ligand>
        <name>Zn(2+)</name>
        <dbReference type="ChEBI" id="CHEBI:29105"/>
    </ligand>
</feature>
<feature type="compositionally biased region" description="Basic and acidic residues" evidence="24">
    <location>
        <begin position="883"/>
        <end position="914"/>
    </location>
</feature>
<dbReference type="InterPro" id="IPR033706">
    <property type="entry name" value="Met_synthase_B12-bd"/>
</dbReference>
<evidence type="ECO:0000256" key="21">
    <source>
        <dbReference type="PIRSR" id="PIRSR000381-1"/>
    </source>
</evidence>
<keyword evidence="13 20" id="KW-0479">Metal-binding</keyword>
<dbReference type="GO" id="GO:0008270">
    <property type="term" value="F:zinc ion binding"/>
    <property type="evidence" value="ECO:0007669"/>
    <property type="project" value="UniProtKB-UniRule"/>
</dbReference>
<evidence type="ECO:0000259" key="27">
    <source>
        <dbReference type="PROSITE" id="PS50974"/>
    </source>
</evidence>
<name>A0ABD7UYZ4_9ACTN</name>
<dbReference type="RefSeq" id="WP_181954801.1">
    <property type="nucleotide sequence ID" value="NZ_CAACYD010000005.1"/>
</dbReference>
<dbReference type="FunFam" id="3.20.20.20:FF:000007">
    <property type="entry name" value="Methionine synthase"/>
    <property type="match status" value="1"/>
</dbReference>
<evidence type="ECO:0000256" key="11">
    <source>
        <dbReference type="ARBA" id="ARBA00022679"/>
    </source>
</evidence>
<evidence type="ECO:0000256" key="1">
    <source>
        <dbReference type="ARBA" id="ARBA00001700"/>
    </source>
</evidence>
<dbReference type="InterPro" id="IPR050554">
    <property type="entry name" value="Met_Synthase/Corrinoid"/>
</dbReference>
<keyword evidence="12 20" id="KW-0949">S-adenosyl-L-methionine</keyword>
<dbReference type="GeneID" id="60748824"/>
<evidence type="ECO:0000256" key="17">
    <source>
        <dbReference type="ARBA" id="ARBA00023285"/>
    </source>
</evidence>
<dbReference type="SUPFAM" id="SSF47644">
    <property type="entry name" value="Methionine synthase domain"/>
    <property type="match status" value="1"/>
</dbReference>
<dbReference type="GO" id="GO:0032259">
    <property type="term" value="P:methylation"/>
    <property type="evidence" value="ECO:0007669"/>
    <property type="project" value="UniProtKB-KW"/>
</dbReference>
<evidence type="ECO:0000256" key="6">
    <source>
        <dbReference type="ARBA" id="ARBA00012032"/>
    </source>
</evidence>
<feature type="binding site" evidence="21 23">
    <location>
        <position position="303"/>
    </location>
    <ligand>
        <name>Zn(2+)</name>
        <dbReference type="ChEBI" id="CHEBI:29105"/>
    </ligand>
</feature>
<sequence>MSFENPGHRPSDFDTTFMSSMSRRVLIGDGAMGTMLQAADLTLDDFLGLEGCNEILNDTRPDVLEAIHRAYFEAGADAVETNTFGCNLSNLGDYDIADRIRELAYKGTAIARGVADEMGPSADGTDRYVLGSIGPGTKLPSLGHTTFAVIRDAYIECVIGMLEGGADAVLIETCQDLLQVKAAVVAARRAMDRVGRRIPIITHVTVETTGTMLLGSEIGAALAAIEPLGVDVIGLNCATGPAEMSEHLRYLSKHARLPVSVMPNAGLPVLGPNGAEYPLTPEELAEALAGFVGEFGLQFVGGCCGTTPEHIRQVAEAVAGVTPATRRPEHVSETSSLYTAVPFDQDASFLVIGERTNTNGSKAFREAMIAGDYQKCLDIAKDQTRDGAHMLDLNVDYVGRDGAADMTALASRFATSSTLPIMLDSTEPDVIRAGLETLGGRCAVNSVNYEDGDGPDSRFHKIMELVVEHGAAVVALTIDEEGQARTADWKVRVAERLIADITGNWGLAEEDIIIDALTFPISTGQEEVRRDGIETIEAIRRLKEAHPDVHFTLGISNISFGLNPAARQVLNSVFLHECVQAGLDTAIVHASKILPMARIPEEHRQVALDLVYDRRREGYDPLQKLMQLFEGVSAASARESRAQELAKLPLFERLERRIVDGERDGLTDDLDEAMKQVPPLAIINDTLLSGMKTVGELFGSGQMQLPFVLQSAEVMKAAVAHLEPHMESTGEDGKGRIVLATVKGDVHDIGKNLVDIILSNNGYEVVNIGIKQPISTILEVAADKRADVIGMSGLLVKSTVVMKENLEEINSRGLADEYPVLLGGAALTRTYVENDLSDVYEGDVHYARDAFEGLRLMDEIMARKRGEGPDPDSEEAKAAAAKAAERKARHERSKRIAEKRKAAETPVEVPERSDVAADNEIPTPPFWGTRIVKGIPVHDYLQFLDERALFLGQWGLRGARGGEGPSYEELVETEGRPRLRYWIDRLATENILQHAAVVYGYFPAVSEGDTVHVLAEPDPDAEVRHSFSFPRQQRSRFLCIADFIRSREAAKEAGKVDVMPFQLVTMGQPIADFANKLFAENAYRDYLEVHGIGVQLTEALAEYWHQRVRSELRFDDRSVAAEDPEHPQGFFDLEYRGARFSFGYGACPNLEDRAKMVALLEPERIGVELSEELQLHPEQSTDAFVLHHPEAKYFNT</sequence>
<evidence type="ECO:0000256" key="15">
    <source>
        <dbReference type="ARBA" id="ARBA00022833"/>
    </source>
</evidence>
<dbReference type="FunFam" id="3.20.20.330:FF:000006">
    <property type="entry name" value="Methionine synthase"/>
    <property type="match status" value="1"/>
</dbReference>
<dbReference type="SUPFAM" id="SSF51717">
    <property type="entry name" value="Dihydropteroate synthetase-like"/>
    <property type="match status" value="1"/>
</dbReference>
<dbReference type="CDD" id="cd00740">
    <property type="entry name" value="MeTr"/>
    <property type="match status" value="1"/>
</dbReference>
<evidence type="ECO:0000256" key="12">
    <source>
        <dbReference type="ARBA" id="ARBA00022691"/>
    </source>
</evidence>
<dbReference type="FunFam" id="1.10.1240.10:FF:000002">
    <property type="entry name" value="Methionine synthase"/>
    <property type="match status" value="1"/>
</dbReference>
<dbReference type="Pfam" id="PF00809">
    <property type="entry name" value="Pterin_bind"/>
    <property type="match status" value="1"/>
</dbReference>
<evidence type="ECO:0000313" key="31">
    <source>
        <dbReference type="Proteomes" id="UP000360750"/>
    </source>
</evidence>
<keyword evidence="8 20" id="KW-0489">Methyltransferase</keyword>
<dbReference type="Gene3D" id="3.40.50.280">
    <property type="entry name" value="Cobalamin-binding domain"/>
    <property type="match status" value="1"/>
</dbReference>
<dbReference type="Pfam" id="PF02310">
    <property type="entry name" value="B12-binding"/>
    <property type="match status" value="1"/>
</dbReference>
<evidence type="ECO:0000256" key="7">
    <source>
        <dbReference type="ARBA" id="ARBA00013998"/>
    </source>
</evidence>
<dbReference type="Proteomes" id="UP000360750">
    <property type="component" value="Unassembled WGS sequence"/>
</dbReference>